<reference evidence="2" key="1">
    <citation type="submission" date="2013-11" db="EMBL/GenBank/DDBJ databases">
        <title>Draft genome sequence from a member of Zhouia, isolated tidal flat.</title>
        <authorList>
            <person name="Jin H."/>
            <person name="Jeon C.O."/>
        </authorList>
    </citation>
    <scope>NUCLEOTIDE SEQUENCE [LARGE SCALE GENOMIC DNA]</scope>
    <source>
        <strain evidence="2">AD3</strain>
    </source>
</reference>
<accession>W2UKP0</accession>
<dbReference type="STRING" id="376730.SAMN04487906_1535"/>
<dbReference type="PATRIC" id="fig|1286632.3.peg.2660"/>
<comment type="caution">
    <text evidence="1">The sequence shown here is derived from an EMBL/GenBank/DDBJ whole genome shotgun (WGS) entry which is preliminary data.</text>
</comment>
<reference evidence="1 2" key="2">
    <citation type="journal article" date="2016" name="Genome Announc.">
        <title>Draft Genome Sequence of Zhouia amylolytica AD3, Isolated from Tidal Flat Sediment.</title>
        <authorList>
            <person name="Jia B."/>
            <person name="Jin H.M."/>
            <person name="Lee H.J."/>
            <person name="Jeon C.O."/>
        </authorList>
    </citation>
    <scope>NUCLEOTIDE SEQUENCE [LARGE SCALE GENOMIC DNA]</scope>
    <source>
        <strain evidence="1 2">AD3</strain>
    </source>
</reference>
<dbReference type="EMBL" id="AYXY01000023">
    <property type="protein sequence ID" value="ETN94725.1"/>
    <property type="molecule type" value="Genomic_DNA"/>
</dbReference>
<protein>
    <submittedName>
        <fullName evidence="1">Uncharacterized protein</fullName>
    </submittedName>
</protein>
<proteinExistence type="predicted"/>
<gene>
    <name evidence="1" type="ORF">P278_26680</name>
</gene>
<dbReference type="AlphaFoldDB" id="W2UKP0"/>
<evidence type="ECO:0000313" key="2">
    <source>
        <dbReference type="Proteomes" id="UP000018850"/>
    </source>
</evidence>
<keyword evidence="2" id="KW-1185">Reference proteome</keyword>
<evidence type="ECO:0000313" key="1">
    <source>
        <dbReference type="EMBL" id="ETN94725.1"/>
    </source>
</evidence>
<organism evidence="1 2">
    <name type="scientific">Zhouia amylolytica AD3</name>
    <dbReference type="NCBI Taxonomy" id="1286632"/>
    <lineage>
        <taxon>Bacteria</taxon>
        <taxon>Pseudomonadati</taxon>
        <taxon>Bacteroidota</taxon>
        <taxon>Flavobacteriia</taxon>
        <taxon>Flavobacteriales</taxon>
        <taxon>Flavobacteriaceae</taxon>
        <taxon>Zhouia</taxon>
    </lineage>
</organism>
<name>W2UKP0_9FLAO</name>
<dbReference type="Proteomes" id="UP000018850">
    <property type="component" value="Unassembled WGS sequence"/>
</dbReference>
<sequence>MICFGVFVQSNVIDIKTERQDLNLAFHTPNLTMNLTYLCYGDVNLICQTMVVEIKQM</sequence>